<sequence>MIRPILLCLLCLLPLSGQAQNTPPGQELSPGAFPPPPVTQDGLPLLEARPNFANINALGAFIDGVVESRKSRDHLAGVTVAVVKDGRIITLKGYGTAGNGQKVQADKTLFRLGGISQSFTWTGLMQLVESGHIPLDAPINRLLPPELAMPTAPTGPLLVRHLLARTSGLESTSFGHTIRTTAQGITDLGTYLQRYHPKPVRPAGQFAVPSPYAAALAGAILSHVTGRNVASYMEEQIFVPLGMTHTSLREPFPQSARESHVLPPAMNDILANMLSQGFAVQNGRPVPQDFDYRSHYGPAASASATALDMARFMLAHLNDGAYEDGRILQAHTAKMMRTHLFSNAPGMPGTTHGFREYNLPGGIQGIGEEGSTLFFRAKMVMVPDLDLGIFIATNTSSGTDLVSSFADLLVARYFAPESATANHDASTDAATTSRPRPVTKADARKMAGYYLSLDRPFTLVEALFRAPAASYRLSLDDQAI</sequence>
<dbReference type="Gene3D" id="3.40.710.10">
    <property type="entry name" value="DD-peptidase/beta-lactamase superfamily"/>
    <property type="match status" value="1"/>
</dbReference>
<dbReference type="RefSeq" id="WP_150001937.1">
    <property type="nucleotide sequence ID" value="NZ_BKCM01000003.1"/>
</dbReference>
<gene>
    <name evidence="3" type="ORF">JCM17845_08920</name>
</gene>
<dbReference type="EMBL" id="BKCM01000003">
    <property type="protein sequence ID" value="GER00269.1"/>
    <property type="molecule type" value="Genomic_DNA"/>
</dbReference>
<organism evidence="3 4">
    <name type="scientific">Iodidimonas gelatinilytica</name>
    <dbReference type="NCBI Taxonomy" id="1236966"/>
    <lineage>
        <taxon>Bacteria</taxon>
        <taxon>Pseudomonadati</taxon>
        <taxon>Pseudomonadota</taxon>
        <taxon>Alphaproteobacteria</taxon>
        <taxon>Iodidimonadales</taxon>
        <taxon>Iodidimonadaceae</taxon>
        <taxon>Iodidimonas</taxon>
    </lineage>
</organism>
<dbReference type="InterPro" id="IPR050491">
    <property type="entry name" value="AmpC-like"/>
</dbReference>
<dbReference type="AlphaFoldDB" id="A0A5A7MZ66"/>
<accession>A0A5A7MZ66</accession>
<evidence type="ECO:0000259" key="2">
    <source>
        <dbReference type="Pfam" id="PF00144"/>
    </source>
</evidence>
<evidence type="ECO:0000313" key="4">
    <source>
        <dbReference type="Proteomes" id="UP000325187"/>
    </source>
</evidence>
<evidence type="ECO:0000256" key="1">
    <source>
        <dbReference type="SAM" id="SignalP"/>
    </source>
</evidence>
<evidence type="ECO:0000313" key="3">
    <source>
        <dbReference type="EMBL" id="GER00269.1"/>
    </source>
</evidence>
<reference evidence="3 4" key="1">
    <citation type="submission" date="2019-09" db="EMBL/GenBank/DDBJ databases">
        <title>NBRP : Genome information of microbial organism related human and environment.</title>
        <authorList>
            <person name="Hattori M."/>
            <person name="Oshima K."/>
            <person name="Inaba H."/>
            <person name="Suda W."/>
            <person name="Sakamoto M."/>
            <person name="Iino T."/>
            <person name="Kitahara M."/>
            <person name="Oshida Y."/>
            <person name="Iida T."/>
            <person name="Kudo T."/>
            <person name="Itoh T."/>
            <person name="Ohkuma M."/>
        </authorList>
    </citation>
    <scope>NUCLEOTIDE SEQUENCE [LARGE SCALE GENOMIC DNA]</scope>
    <source>
        <strain evidence="3 4">Mie-1</strain>
    </source>
</reference>
<dbReference type="PANTHER" id="PTHR46825">
    <property type="entry name" value="D-ALANYL-D-ALANINE-CARBOXYPEPTIDASE/ENDOPEPTIDASE AMPH"/>
    <property type="match status" value="1"/>
</dbReference>
<feature type="domain" description="Beta-lactamase-related" evidence="2">
    <location>
        <begin position="64"/>
        <end position="398"/>
    </location>
</feature>
<protein>
    <recommendedName>
        <fullName evidence="2">Beta-lactamase-related domain-containing protein</fullName>
    </recommendedName>
</protein>
<dbReference type="PANTHER" id="PTHR46825:SF9">
    <property type="entry name" value="BETA-LACTAMASE-RELATED DOMAIN-CONTAINING PROTEIN"/>
    <property type="match status" value="1"/>
</dbReference>
<keyword evidence="4" id="KW-1185">Reference proteome</keyword>
<dbReference type="InterPro" id="IPR012338">
    <property type="entry name" value="Beta-lactam/transpept-like"/>
</dbReference>
<name>A0A5A7MZ66_9PROT</name>
<keyword evidence="1" id="KW-0732">Signal</keyword>
<proteinExistence type="predicted"/>
<feature type="chain" id="PRO_5023112915" description="Beta-lactamase-related domain-containing protein" evidence="1">
    <location>
        <begin position="20"/>
        <end position="480"/>
    </location>
</feature>
<dbReference type="Pfam" id="PF00144">
    <property type="entry name" value="Beta-lactamase"/>
    <property type="match status" value="1"/>
</dbReference>
<comment type="caution">
    <text evidence="3">The sequence shown here is derived from an EMBL/GenBank/DDBJ whole genome shotgun (WGS) entry which is preliminary data.</text>
</comment>
<dbReference type="Proteomes" id="UP000325187">
    <property type="component" value="Unassembled WGS sequence"/>
</dbReference>
<dbReference type="InterPro" id="IPR001466">
    <property type="entry name" value="Beta-lactam-related"/>
</dbReference>
<feature type="signal peptide" evidence="1">
    <location>
        <begin position="1"/>
        <end position="19"/>
    </location>
</feature>
<dbReference type="SUPFAM" id="SSF56601">
    <property type="entry name" value="beta-lactamase/transpeptidase-like"/>
    <property type="match status" value="1"/>
</dbReference>